<evidence type="ECO:0000313" key="2">
    <source>
        <dbReference type="Proteomes" id="UP000199400"/>
    </source>
</evidence>
<reference evidence="2" key="1">
    <citation type="submission" date="2016-10" db="EMBL/GenBank/DDBJ databases">
        <authorList>
            <person name="Varghese N."/>
            <person name="Submissions S."/>
        </authorList>
    </citation>
    <scope>NUCLEOTIDE SEQUENCE [LARGE SCALE GENOMIC DNA]</scope>
    <source>
        <strain evidence="2">ATCC 25963</strain>
    </source>
</reference>
<name>A0A1I1XH44_9BACT</name>
<dbReference type="EMBL" id="FOMX01000008">
    <property type="protein sequence ID" value="SFE05978.1"/>
    <property type="molecule type" value="Genomic_DNA"/>
</dbReference>
<proteinExistence type="predicted"/>
<dbReference type="OrthoDB" id="5460636at2"/>
<organism evidence="1 2">
    <name type="scientific">Nannocystis exedens</name>
    <dbReference type="NCBI Taxonomy" id="54"/>
    <lineage>
        <taxon>Bacteria</taxon>
        <taxon>Pseudomonadati</taxon>
        <taxon>Myxococcota</taxon>
        <taxon>Polyangia</taxon>
        <taxon>Nannocystales</taxon>
        <taxon>Nannocystaceae</taxon>
        <taxon>Nannocystis</taxon>
    </lineage>
</organism>
<dbReference type="Gene3D" id="1.10.10.60">
    <property type="entry name" value="Homeodomain-like"/>
    <property type="match status" value="1"/>
</dbReference>
<dbReference type="SUPFAM" id="SSF46689">
    <property type="entry name" value="Homeodomain-like"/>
    <property type="match status" value="1"/>
</dbReference>
<sequence length="68" mass="7526">MLRYLPTHEGCGLVEALSDPPVHHALNLMHARVSEPWTVAKLAALVRLSRSGFAQRFTQLVGDPPRPL</sequence>
<dbReference type="RefSeq" id="WP_096331324.1">
    <property type="nucleotide sequence ID" value="NZ_FOMX01000008.1"/>
</dbReference>
<accession>A0A1I1XH44</accession>
<evidence type="ECO:0000313" key="1">
    <source>
        <dbReference type="EMBL" id="SFE05978.1"/>
    </source>
</evidence>
<gene>
    <name evidence="1" type="ORF">SAMN02745121_02811</name>
</gene>
<evidence type="ECO:0008006" key="3">
    <source>
        <dbReference type="Google" id="ProtNLM"/>
    </source>
</evidence>
<protein>
    <recommendedName>
        <fullName evidence="3">Helix-turn-helix domain-containing protein</fullName>
    </recommendedName>
</protein>
<dbReference type="Proteomes" id="UP000199400">
    <property type="component" value="Unassembled WGS sequence"/>
</dbReference>
<dbReference type="InterPro" id="IPR009057">
    <property type="entry name" value="Homeodomain-like_sf"/>
</dbReference>
<dbReference type="STRING" id="54.SAMN02745121_02811"/>
<dbReference type="AlphaFoldDB" id="A0A1I1XH44"/>
<keyword evidence="2" id="KW-1185">Reference proteome</keyword>